<evidence type="ECO:0000256" key="1">
    <source>
        <dbReference type="SAM" id="MobiDB-lite"/>
    </source>
</evidence>
<evidence type="ECO:0000313" key="3">
    <source>
        <dbReference type="Proteomes" id="UP000593567"/>
    </source>
</evidence>
<name>A0A7J7JR90_BUGNE</name>
<gene>
    <name evidence="2" type="ORF">EB796_013292</name>
</gene>
<comment type="caution">
    <text evidence="2">The sequence shown here is derived from an EMBL/GenBank/DDBJ whole genome shotgun (WGS) entry which is preliminary data.</text>
</comment>
<reference evidence="2" key="1">
    <citation type="submission" date="2020-06" db="EMBL/GenBank/DDBJ databases">
        <title>Draft genome of Bugula neritina, a colonial animal packing powerful symbionts and potential medicines.</title>
        <authorList>
            <person name="Rayko M."/>
        </authorList>
    </citation>
    <scope>NUCLEOTIDE SEQUENCE [LARGE SCALE GENOMIC DNA]</scope>
    <source>
        <strain evidence="2">Kwan_BN1</strain>
    </source>
</reference>
<accession>A0A7J7JR90</accession>
<dbReference type="AlphaFoldDB" id="A0A7J7JR90"/>
<dbReference type="Proteomes" id="UP000593567">
    <property type="component" value="Unassembled WGS sequence"/>
</dbReference>
<feature type="region of interest" description="Disordered" evidence="1">
    <location>
        <begin position="64"/>
        <end position="92"/>
    </location>
</feature>
<evidence type="ECO:0000313" key="2">
    <source>
        <dbReference type="EMBL" id="KAF6028403.1"/>
    </source>
</evidence>
<protein>
    <submittedName>
        <fullName evidence="2">Uncharacterized protein</fullName>
    </submittedName>
</protein>
<dbReference type="EMBL" id="VXIV02001954">
    <property type="protein sequence ID" value="KAF6028403.1"/>
    <property type="molecule type" value="Genomic_DNA"/>
</dbReference>
<organism evidence="2 3">
    <name type="scientific">Bugula neritina</name>
    <name type="common">Brown bryozoan</name>
    <name type="synonym">Sertularia neritina</name>
    <dbReference type="NCBI Taxonomy" id="10212"/>
    <lineage>
        <taxon>Eukaryota</taxon>
        <taxon>Metazoa</taxon>
        <taxon>Spiralia</taxon>
        <taxon>Lophotrochozoa</taxon>
        <taxon>Bryozoa</taxon>
        <taxon>Gymnolaemata</taxon>
        <taxon>Cheilostomatida</taxon>
        <taxon>Flustrina</taxon>
        <taxon>Buguloidea</taxon>
        <taxon>Bugulidae</taxon>
        <taxon>Bugula</taxon>
    </lineage>
</organism>
<keyword evidence="3" id="KW-1185">Reference proteome</keyword>
<sequence length="92" mass="9954">MFEAFLGCWLYLPDELSFCFLDARRHRPRGNEPIYETVPSAGTAQKEAAQKGFVVSGAPWDTNSTEDFPTIGGGAAPAANGGSRVGPWGRRH</sequence>
<proteinExistence type="predicted"/>